<sequence length="992" mass="109960">MPSYNTRNNSSGNHYMMGMQQKGVYGQPMMYNGHNGMSNNGQQVYYAGSPMNPTPQTPFDTAYGASLLPSHLLMGSPFVSTPGVRNSASQRGGHMGYAQHYMSTPAVNLLPVNGRRREHLNYGSTGLRESPYSITFKILPKGDDEYRTRSLLFSNLNPNIQFHEFLTKFGKFGRIESVYLIDLKQKSILLSFLTKDTCLDFYNSVLQKLSEFKRELRSKELTLNFVALKEVTSGPSLQDVKQEVLRRGATRSLALEFDHEITSQELTMNLDILGNSGPRYVVEAVDIVNTDHPSKHFNKHYAVIHFISIAMALETIDYLQKQRQKLGIVKLVFAHTNSTASKSDFYNSSSSNLGSTSQNNSESSLSVHNDIQTIANKLKDVTLKEQTLTIVPADYSPTVIEEHQQHCAHISISKPLGLDGTVANGNASASPTPQELLIHERNPSISHENAISMMQSGGQGSAYSTPGYHYYMDVAKPLSHTLQQQFTTTAQVATAMGGGLGNRTVYIGNISPRSKAEDICNVVRGGILQSIKFIESKHICFVTFIEAAAAVQFFANSSIEPIVLHGNVLKVGWGHHSGDLPQSISLAATVGASRNVYVSLPEYAFKDKYIKDPEYQKFKEKFKLPSKEQLKKDFNTYGDIEQINFLDDGHCCWVNFMNITSAIRLVEDANNPTDNAKFHDKFQGRYNGLIIGYGKDRCGNVNKNLVANKNSKFFKKVKKASYNIRIQKQQKFDDKKAQKCYDSQNSKEPSDAVIEADAFGISIGEAGNRGEESDEEQRLEESELLRLSNANNNEEGLGISLAHDTPNDTFNVESKKAHSNTEDDVEFSSSASSDIDIIVSSPGDASNYGNAGKVHRIRSDVQNGHSHQTARRTAHNLNGFKGFSPMVSSTSLDAVPPLAPSTVSRQYSTATKQNSRRSSTGYVGEQSSQDKSTRNKNTHRRRKSKAIPGSDVMAQYLAQLQHSTFMYAANILGVDEDETVFYDENGPVREPI</sequence>
<evidence type="ECO:0000256" key="1">
    <source>
        <dbReference type="ARBA" id="ARBA00022884"/>
    </source>
</evidence>
<dbReference type="OMA" id="SDVMAQY"/>
<dbReference type="GO" id="GO:0010494">
    <property type="term" value="C:cytoplasmic stress granule"/>
    <property type="evidence" value="ECO:0007669"/>
    <property type="project" value="TreeGrafter"/>
</dbReference>
<dbReference type="FunFam" id="3.30.70.330:FF:000400">
    <property type="entry name" value="Negative regulator of differentiation 1"/>
    <property type="match status" value="1"/>
</dbReference>
<keyword evidence="6" id="KW-1185">Reference proteome</keyword>
<dbReference type="PROSITE" id="PS50102">
    <property type="entry name" value="RRM"/>
    <property type="match status" value="1"/>
</dbReference>
<dbReference type="PANTHER" id="PTHR14089:SF10">
    <property type="entry name" value="RNA-BINDING PROTEIN NAB6"/>
    <property type="match status" value="1"/>
</dbReference>
<feature type="region of interest" description="Disordered" evidence="3">
    <location>
        <begin position="344"/>
        <end position="364"/>
    </location>
</feature>
<dbReference type="GO" id="GO:0003729">
    <property type="term" value="F:mRNA binding"/>
    <property type="evidence" value="ECO:0007669"/>
    <property type="project" value="TreeGrafter"/>
</dbReference>
<evidence type="ECO:0000259" key="4">
    <source>
        <dbReference type="PROSITE" id="PS50102"/>
    </source>
</evidence>
<dbReference type="EMBL" id="LT598486">
    <property type="protein sequence ID" value="SCW03289.1"/>
    <property type="molecule type" value="Genomic_DNA"/>
</dbReference>
<dbReference type="Pfam" id="PF10567">
    <property type="entry name" value="Nab6_mRNP_bdg"/>
    <property type="match status" value="1"/>
</dbReference>
<evidence type="ECO:0000313" key="5">
    <source>
        <dbReference type="EMBL" id="SCW03289.1"/>
    </source>
</evidence>
<dbReference type="InterPro" id="IPR018835">
    <property type="entry name" value="RNA-binding_domain_put"/>
</dbReference>
<feature type="region of interest" description="Disordered" evidence="3">
    <location>
        <begin position="903"/>
        <end position="948"/>
    </location>
</feature>
<dbReference type="Pfam" id="PF10378">
    <property type="entry name" value="RRM"/>
    <property type="match status" value="1"/>
</dbReference>
<evidence type="ECO:0000256" key="2">
    <source>
        <dbReference type="PROSITE-ProRule" id="PRU00176"/>
    </source>
</evidence>
<gene>
    <name evidence="5" type="ORF">LAFE_0G07162G</name>
</gene>
<dbReference type="InterPro" id="IPR039171">
    <property type="entry name" value="Cwc2/Slt11"/>
</dbReference>
<feature type="compositionally biased region" description="Polar residues" evidence="3">
    <location>
        <begin position="903"/>
        <end position="930"/>
    </location>
</feature>
<dbReference type="Proteomes" id="UP000190831">
    <property type="component" value="Chromosome G"/>
</dbReference>
<dbReference type="OrthoDB" id="6407164at2759"/>
<feature type="domain" description="RRM" evidence="4">
    <location>
        <begin position="503"/>
        <end position="576"/>
    </location>
</feature>
<dbReference type="STRING" id="4955.A0A1G4MH92"/>
<keyword evidence="1 2" id="KW-0694">RNA-binding</keyword>
<reference evidence="5 6" key="1">
    <citation type="submission" date="2016-03" db="EMBL/GenBank/DDBJ databases">
        <authorList>
            <person name="Devillers H."/>
        </authorList>
    </citation>
    <scope>NUCLEOTIDE SEQUENCE [LARGE SCALE GENOMIC DNA]</scope>
    <source>
        <strain evidence="5">CBS 6772</strain>
    </source>
</reference>
<proteinExistence type="predicted"/>
<dbReference type="InterPro" id="IPR018885">
    <property type="entry name" value="mRNA-bd_dom"/>
</dbReference>
<accession>A0A1G4MH92</accession>
<name>A0A1G4MH92_LACFM</name>
<evidence type="ECO:0000256" key="3">
    <source>
        <dbReference type="SAM" id="MobiDB-lite"/>
    </source>
</evidence>
<dbReference type="GO" id="GO:0010468">
    <property type="term" value="P:regulation of gene expression"/>
    <property type="evidence" value="ECO:0007669"/>
    <property type="project" value="UniProtKB-ARBA"/>
</dbReference>
<dbReference type="SMART" id="SM00360">
    <property type="entry name" value="RRM"/>
    <property type="match status" value="1"/>
</dbReference>
<protein>
    <submittedName>
        <fullName evidence="5">LAFE_0G07162g1_1</fullName>
    </submittedName>
</protein>
<dbReference type="Gene3D" id="3.30.70.330">
    <property type="match status" value="2"/>
</dbReference>
<dbReference type="InterPro" id="IPR035979">
    <property type="entry name" value="RBD_domain_sf"/>
</dbReference>
<dbReference type="InterPro" id="IPR012677">
    <property type="entry name" value="Nucleotide-bd_a/b_plait_sf"/>
</dbReference>
<dbReference type="PANTHER" id="PTHR14089">
    <property type="entry name" value="PRE-MRNA-SPLICING FACTOR RBM22"/>
    <property type="match status" value="1"/>
</dbReference>
<organism evidence="5 6">
    <name type="scientific">Lachancea fermentati</name>
    <name type="common">Zygosaccharomyces fermentati</name>
    <dbReference type="NCBI Taxonomy" id="4955"/>
    <lineage>
        <taxon>Eukaryota</taxon>
        <taxon>Fungi</taxon>
        <taxon>Dikarya</taxon>
        <taxon>Ascomycota</taxon>
        <taxon>Saccharomycotina</taxon>
        <taxon>Saccharomycetes</taxon>
        <taxon>Saccharomycetales</taxon>
        <taxon>Saccharomycetaceae</taxon>
        <taxon>Lachancea</taxon>
    </lineage>
</organism>
<dbReference type="SUPFAM" id="SSF54928">
    <property type="entry name" value="RNA-binding domain, RBD"/>
    <property type="match status" value="2"/>
</dbReference>
<feature type="compositionally biased region" description="Basic residues" evidence="3">
    <location>
        <begin position="934"/>
        <end position="945"/>
    </location>
</feature>
<evidence type="ECO:0000313" key="6">
    <source>
        <dbReference type="Proteomes" id="UP000190831"/>
    </source>
</evidence>
<dbReference type="AlphaFoldDB" id="A0A1G4MH92"/>
<dbReference type="InterPro" id="IPR000504">
    <property type="entry name" value="RRM_dom"/>
</dbReference>